<dbReference type="RefSeq" id="WP_054532777.1">
    <property type="nucleotide sequence ID" value="NZ_LGKP01000005.1"/>
</dbReference>
<dbReference type="AlphaFoldDB" id="A0A0P6YMM6"/>
<evidence type="ECO:0000313" key="3">
    <source>
        <dbReference type="Proteomes" id="UP000050277"/>
    </source>
</evidence>
<dbReference type="InterPro" id="IPR008928">
    <property type="entry name" value="6-hairpin_glycosidase_sf"/>
</dbReference>
<proteinExistence type="predicted"/>
<dbReference type="PATRIC" id="fig|70996.4.peg.1323"/>
<feature type="domain" description="Mannosylglycerate hydrolase MGH1-like glycoside hydrolase" evidence="1">
    <location>
        <begin position="416"/>
        <end position="618"/>
    </location>
</feature>
<feature type="domain" description="Mannosylglycerate hydrolase MGH1-like glycoside hydrolase" evidence="1">
    <location>
        <begin position="659"/>
        <end position="818"/>
    </location>
</feature>
<comment type="caution">
    <text evidence="2">The sequence shown here is derived from an EMBL/GenBank/DDBJ whole genome shotgun (WGS) entry which is preliminary data.</text>
</comment>
<gene>
    <name evidence="2" type="ORF">SE18_02190</name>
</gene>
<accession>A0A0P6YMM6</accession>
<sequence>MKQTAEHQRLHSDQLAQWRRWGCYLGDRAWGTIRESAPTSPDPWATFPWEQAQQRVYHWTEDGIAGWCDIQQQICHAIAFWNEEDDRLKERFFGLSNQEGNHGEDVKEYYWYSEALPSGAYYRMRYLYPQVAFPYERLRQANKLRSQSEPEFCLIDALPNTFREQRFFDITIEYAKPEPDVMLCRISAVNRGPEPAPLHIVPKLWLPFNPEIAQARIAEQADQAIVLQHPNLEEYRWWFDDAATVYFNDYQSNTHALYDQTKPASAKDAIQRMIVHGKPDLLNSERHGTQASAHYQRMLEPGETWSIMLGFGPSAAANPLDGADECLRQRQVEADEFYRSISYSSQQSDLRLVQRAAFAGLNWNKLAYRFAVEDWLATDTGKHSEAEDHPDKEWGHLRANDLVSIPDRWEFPILATWDLDVQIVTLGLVDPAFAKAQALLLLNERYQHPNGAIPATEGAWANPHPPIHGWAIWQIYHLCDQDQAFLAAAYPNLKRHFNWWLREHRQADGLFSGCFMGMDNISLLDRQKLPKGYRLVQADATGWLAQYALMSLKMAIVLGNDADACHFLDEFLAIRKALNILWDAKDRFFYDALVDEKDRYTSLKVRSLVGLVPLLATTVIDLNSLNEVPKVAARLKKLNHADDQSNQLLLTAVGQHWNPLIDALFDEAEFLSPYGIRSVSLLHAEHAAELTLEQEQYELSYEPGEAPDRMFGGNSNWRGPIWLPLNQLLLEAVHNLQSGVQQQAWHSDAFANLTEARDSLIQRLVGIFVANEQGQRPYLGNQALFQHEPIWHEHPWFHEYFHAETGKGLGASHQHGWTASIAAIIHCAGLWQVELNSASTA</sequence>
<dbReference type="InterPro" id="IPR004888">
    <property type="entry name" value="Glycoside_hydrolase_63"/>
</dbReference>
<name>A0A0P6YMM6_9CHLR</name>
<dbReference type="GO" id="GO:0009311">
    <property type="term" value="P:oligosaccharide metabolic process"/>
    <property type="evidence" value="ECO:0007669"/>
    <property type="project" value="InterPro"/>
</dbReference>
<dbReference type="PANTHER" id="PTHR10412:SF10">
    <property type="entry name" value="GLYCOSYL HYDROLASE FAMILY 63 C-TERMINAL DOMAIN-CONTAINING PROTEIN"/>
    <property type="match status" value="1"/>
</dbReference>
<protein>
    <recommendedName>
        <fullName evidence="1">Mannosylglycerate hydrolase MGH1-like glycoside hydrolase domain-containing protein</fullName>
    </recommendedName>
</protein>
<dbReference type="PANTHER" id="PTHR10412">
    <property type="entry name" value="MANNOSYL-OLIGOSACCHARIDE GLUCOSIDASE"/>
    <property type="match status" value="1"/>
</dbReference>
<keyword evidence="3" id="KW-1185">Reference proteome</keyword>
<dbReference type="Gene3D" id="1.50.10.10">
    <property type="match status" value="1"/>
</dbReference>
<dbReference type="InterPro" id="IPR054491">
    <property type="entry name" value="MGH1-like_GH"/>
</dbReference>
<organism evidence="2 3">
    <name type="scientific">Herpetosiphon geysericola</name>
    <dbReference type="NCBI Taxonomy" id="70996"/>
    <lineage>
        <taxon>Bacteria</taxon>
        <taxon>Bacillati</taxon>
        <taxon>Chloroflexota</taxon>
        <taxon>Chloroflexia</taxon>
        <taxon>Herpetosiphonales</taxon>
        <taxon>Herpetosiphonaceae</taxon>
        <taxon>Herpetosiphon</taxon>
    </lineage>
</organism>
<dbReference type="SUPFAM" id="SSF48208">
    <property type="entry name" value="Six-hairpin glycosidases"/>
    <property type="match status" value="1"/>
</dbReference>
<reference evidence="2 3" key="1">
    <citation type="submission" date="2015-07" db="EMBL/GenBank/DDBJ databases">
        <title>Whole genome sequence of Herpetosiphon geysericola DSM 7119.</title>
        <authorList>
            <person name="Hemp J."/>
            <person name="Ward L.M."/>
            <person name="Pace L.A."/>
            <person name="Fischer W.W."/>
        </authorList>
    </citation>
    <scope>NUCLEOTIDE SEQUENCE [LARGE SCALE GENOMIC DNA]</scope>
    <source>
        <strain evidence="2 3">DSM 7119</strain>
    </source>
</reference>
<evidence type="ECO:0000259" key="1">
    <source>
        <dbReference type="Pfam" id="PF22422"/>
    </source>
</evidence>
<dbReference type="EMBL" id="LGKP01000005">
    <property type="protein sequence ID" value="KPL91480.1"/>
    <property type="molecule type" value="Genomic_DNA"/>
</dbReference>
<dbReference type="InterPro" id="IPR012341">
    <property type="entry name" value="6hp_glycosidase-like_sf"/>
</dbReference>
<evidence type="ECO:0000313" key="2">
    <source>
        <dbReference type="EMBL" id="KPL91480.1"/>
    </source>
</evidence>
<dbReference type="STRING" id="70996.SE18_02190"/>
<dbReference type="Pfam" id="PF22422">
    <property type="entry name" value="MGH1-like_GH"/>
    <property type="match status" value="2"/>
</dbReference>
<dbReference type="GO" id="GO:0004573">
    <property type="term" value="F:Glc3Man9GlcNAc2 oligosaccharide glucosidase activity"/>
    <property type="evidence" value="ECO:0007669"/>
    <property type="project" value="InterPro"/>
</dbReference>
<dbReference type="Proteomes" id="UP000050277">
    <property type="component" value="Unassembled WGS sequence"/>
</dbReference>
<dbReference type="OrthoDB" id="9798687at2"/>